<sequence length="371" mass="39873">MRTSAAITCLAGLSTLAAAATSSLWVDTPPTFVRPYVIGHYANAEATRVGAQIYRFYVTGPSSGGLFTLLGTNSYSSGALGVLPHIHERHHENFFCYKGRFQLWTEKTDVGVNDGRLMTAGDFGTAPINTTHTFQILDPDTEMIGVIVPGGFEDLFFAISDGNVTYPNLTPYPPQTFSDAAGAGSSSSEITALEQFDVYAQLDYTPRRDFVNGTAPANATWHDGPNTIPSVSGTPYFVASNYGPKYINGAYGIWQIVQPFVTAVTGEHDYTEGSITISAQPANATVPTWNLTNHTAFQILEGALSLTMGQETVTLASGDVAFIPGQTEFQYWSEGAFTKFHYVSAGSAGIEKALMAHAGNWSYPAFPTYLA</sequence>
<proteinExistence type="predicted"/>
<organism evidence="2 3">
    <name type="scientific">Oleoguttula mirabilis</name>
    <dbReference type="NCBI Taxonomy" id="1507867"/>
    <lineage>
        <taxon>Eukaryota</taxon>
        <taxon>Fungi</taxon>
        <taxon>Dikarya</taxon>
        <taxon>Ascomycota</taxon>
        <taxon>Pezizomycotina</taxon>
        <taxon>Dothideomycetes</taxon>
        <taxon>Dothideomycetidae</taxon>
        <taxon>Mycosphaerellales</taxon>
        <taxon>Teratosphaeriaceae</taxon>
        <taxon>Oleoguttula</taxon>
    </lineage>
</organism>
<evidence type="ECO:0008006" key="4">
    <source>
        <dbReference type="Google" id="ProtNLM"/>
    </source>
</evidence>
<evidence type="ECO:0000313" key="2">
    <source>
        <dbReference type="EMBL" id="KAK4547629.1"/>
    </source>
</evidence>
<dbReference type="InterPro" id="IPR011051">
    <property type="entry name" value="RmlC_Cupin_sf"/>
</dbReference>
<reference evidence="2 3" key="1">
    <citation type="submission" date="2021-11" db="EMBL/GenBank/DDBJ databases">
        <title>Black yeast isolated from Biological Soil Crust.</title>
        <authorList>
            <person name="Kurbessoian T."/>
        </authorList>
    </citation>
    <scope>NUCLEOTIDE SEQUENCE [LARGE SCALE GENOMIC DNA]</scope>
    <source>
        <strain evidence="2 3">CCFEE 5522</strain>
    </source>
</reference>
<dbReference type="PANTHER" id="PTHR43346:SF1">
    <property type="entry name" value="QUERCETIN 2,3-DIOXYGENASE-RELATED"/>
    <property type="match status" value="1"/>
</dbReference>
<dbReference type="EMBL" id="JAVFHQ010000010">
    <property type="protein sequence ID" value="KAK4547629.1"/>
    <property type="molecule type" value="Genomic_DNA"/>
</dbReference>
<keyword evidence="3" id="KW-1185">Reference proteome</keyword>
<feature type="signal peptide" evidence="1">
    <location>
        <begin position="1"/>
        <end position="19"/>
    </location>
</feature>
<dbReference type="InterPro" id="IPR014710">
    <property type="entry name" value="RmlC-like_jellyroll"/>
</dbReference>
<dbReference type="AlphaFoldDB" id="A0AAV9JQJ3"/>
<dbReference type="Proteomes" id="UP001324427">
    <property type="component" value="Unassembled WGS sequence"/>
</dbReference>
<feature type="chain" id="PRO_5043485576" description="Quercetin 2,3-dioxygenase" evidence="1">
    <location>
        <begin position="20"/>
        <end position="371"/>
    </location>
</feature>
<gene>
    <name evidence="2" type="ORF">LTR36_000586</name>
</gene>
<dbReference type="CDD" id="cd20281">
    <property type="entry name" value="cupin_QDO_C"/>
    <property type="match status" value="1"/>
</dbReference>
<dbReference type="CDD" id="cd02215">
    <property type="entry name" value="cupin_QDO_N_C"/>
    <property type="match status" value="1"/>
</dbReference>
<dbReference type="SUPFAM" id="SSF51182">
    <property type="entry name" value="RmlC-like cupins"/>
    <property type="match status" value="1"/>
</dbReference>
<dbReference type="Gene3D" id="2.60.120.10">
    <property type="entry name" value="Jelly Rolls"/>
    <property type="match status" value="2"/>
</dbReference>
<keyword evidence="1" id="KW-0732">Signal</keyword>
<evidence type="ECO:0000313" key="3">
    <source>
        <dbReference type="Proteomes" id="UP001324427"/>
    </source>
</evidence>
<name>A0AAV9JQJ3_9PEZI</name>
<dbReference type="PANTHER" id="PTHR43346">
    <property type="entry name" value="LIGAND BINDING DOMAIN PROTEIN, PUTATIVE (AFU_ORTHOLOGUE AFUA_6G14370)-RELATED"/>
    <property type="match status" value="1"/>
</dbReference>
<evidence type="ECO:0000256" key="1">
    <source>
        <dbReference type="SAM" id="SignalP"/>
    </source>
</evidence>
<protein>
    <recommendedName>
        <fullName evidence="4">Quercetin 2,3-dioxygenase</fullName>
    </recommendedName>
</protein>
<accession>A0AAV9JQJ3</accession>
<dbReference type="InterPro" id="IPR052538">
    <property type="entry name" value="Flavonoid_dioxygenase-like"/>
</dbReference>
<comment type="caution">
    <text evidence="2">The sequence shown here is derived from an EMBL/GenBank/DDBJ whole genome shotgun (WGS) entry which is preliminary data.</text>
</comment>